<sequence>MQSVRTEGLIATDGLPVLLEKIGYLLNECQDAEDFAPARKLLTSSLLYYVEDPSRSTERTSLFSYIKPEPIWHTLRFWNACFFQSVQEARAKLAEKNQ</sequence>
<comment type="caution">
    <text evidence="2">The sequence shown here is derived from an EMBL/GenBank/DDBJ whole genome shotgun (WGS) entry which is preliminary data.</text>
</comment>
<dbReference type="InterPro" id="IPR039872">
    <property type="entry name" value="KIAA0513"/>
</dbReference>
<feature type="domain" description="SBF1/SBF2" evidence="1">
    <location>
        <begin position="63"/>
        <end position="94"/>
    </location>
</feature>
<evidence type="ECO:0000259" key="1">
    <source>
        <dbReference type="Pfam" id="PF12335"/>
    </source>
</evidence>
<dbReference type="OrthoDB" id="6268344at2759"/>
<reference evidence="2 3" key="1">
    <citation type="submission" date="2019-07" db="EMBL/GenBank/DDBJ databases">
        <title>Annotation for the trematode Paragonimus westermani.</title>
        <authorList>
            <person name="Choi Y.-J."/>
        </authorList>
    </citation>
    <scope>NUCLEOTIDE SEQUENCE [LARGE SCALE GENOMIC DNA]</scope>
    <source>
        <strain evidence="2">180907_Pwestermani</strain>
    </source>
</reference>
<keyword evidence="3" id="KW-1185">Reference proteome</keyword>
<dbReference type="Pfam" id="PF12335">
    <property type="entry name" value="SBF2"/>
    <property type="match status" value="1"/>
</dbReference>
<proteinExistence type="predicted"/>
<evidence type="ECO:0000313" key="2">
    <source>
        <dbReference type="EMBL" id="KAF8560647.1"/>
    </source>
</evidence>
<name>A0A8T0D2B7_9TREM</name>
<accession>A0A8T0D2B7</accession>
<dbReference type="InterPro" id="IPR022096">
    <property type="entry name" value="SBF1/SBF2"/>
</dbReference>
<evidence type="ECO:0000313" key="3">
    <source>
        <dbReference type="Proteomes" id="UP000699462"/>
    </source>
</evidence>
<dbReference type="EMBL" id="JTDF01022331">
    <property type="protein sequence ID" value="KAF8560647.1"/>
    <property type="molecule type" value="Genomic_DNA"/>
</dbReference>
<protein>
    <recommendedName>
        <fullName evidence="1">SBF1/SBF2 domain-containing protein</fullName>
    </recommendedName>
</protein>
<dbReference type="AlphaFoldDB" id="A0A8T0D2B7"/>
<organism evidence="2 3">
    <name type="scientific">Paragonimus westermani</name>
    <dbReference type="NCBI Taxonomy" id="34504"/>
    <lineage>
        <taxon>Eukaryota</taxon>
        <taxon>Metazoa</taxon>
        <taxon>Spiralia</taxon>
        <taxon>Lophotrochozoa</taxon>
        <taxon>Platyhelminthes</taxon>
        <taxon>Trematoda</taxon>
        <taxon>Digenea</taxon>
        <taxon>Plagiorchiida</taxon>
        <taxon>Troglotremata</taxon>
        <taxon>Troglotrematidae</taxon>
        <taxon>Paragonimus</taxon>
    </lineage>
</organism>
<dbReference type="PANTHER" id="PTHR13663">
    <property type="entry name" value="SIMILAR TO RIKEN CDNA 6430548M08"/>
    <property type="match status" value="1"/>
</dbReference>
<dbReference type="Proteomes" id="UP000699462">
    <property type="component" value="Unassembled WGS sequence"/>
</dbReference>
<gene>
    <name evidence="2" type="ORF">P879_11799</name>
</gene>
<dbReference type="PANTHER" id="PTHR13663:SF2">
    <property type="entry name" value="SIMILAR TO RIKEN CDNA 6430548M08"/>
    <property type="match status" value="1"/>
</dbReference>